<feature type="domain" description="Aminotransferase class I/classII large" evidence="6">
    <location>
        <begin position="116"/>
        <end position="318"/>
    </location>
</feature>
<dbReference type="Proteomes" id="UP000225706">
    <property type="component" value="Unassembled WGS sequence"/>
</dbReference>
<evidence type="ECO:0000313" key="8">
    <source>
        <dbReference type="Proteomes" id="UP000225706"/>
    </source>
</evidence>
<evidence type="ECO:0000256" key="2">
    <source>
        <dbReference type="ARBA" id="ARBA00007441"/>
    </source>
</evidence>
<dbReference type="CDD" id="cd00609">
    <property type="entry name" value="AAT_like"/>
    <property type="match status" value="1"/>
</dbReference>
<dbReference type="OrthoDB" id="7042322at2759"/>
<feature type="domain" description="Aminotransferase class I/classII large" evidence="6">
    <location>
        <begin position="40"/>
        <end position="114"/>
    </location>
</feature>
<sequence length="373" mass="41083">MARVGEGLVRSDLNNYASASNLQLNEKVKELMASGKQVYHLAFGQSPFPVVESARLVLAQNADKNAYLPVAGISQLRNAICEFHREFDGFEVFPDNVIVGPGSKELIFLLLAVFNGTAYAQEHWKALLPVLRQHNAIVLSDEIYGRLNFADSHCSLVKFYPEGTILSSGLSKWASAGGWRVGYQIYPPQLRPLLDAVKRAASHTYSCAAAPVQYAAVTYFTPSKESKAYIAHERRILAAVADYSYQHLTEVGVRAVKPQGGFYMFPDFEVIRYALSNRGITTAQQMCDAIFEEVLVALMPGGPAFLRPLTELTVRMCFVNFDGSVALKASVAIGLHSPLPEGFVEEHCMLTAHGIQALKQWILNQKASVSHDL</sequence>
<evidence type="ECO:0000256" key="5">
    <source>
        <dbReference type="ARBA" id="ARBA00022898"/>
    </source>
</evidence>
<proteinExistence type="inferred from homology"/>
<organism evidence="7 8">
    <name type="scientific">Stylophora pistillata</name>
    <name type="common">Smooth cauliflower coral</name>
    <dbReference type="NCBI Taxonomy" id="50429"/>
    <lineage>
        <taxon>Eukaryota</taxon>
        <taxon>Metazoa</taxon>
        <taxon>Cnidaria</taxon>
        <taxon>Anthozoa</taxon>
        <taxon>Hexacorallia</taxon>
        <taxon>Scleractinia</taxon>
        <taxon>Astrocoeniina</taxon>
        <taxon>Pocilloporidae</taxon>
        <taxon>Stylophora</taxon>
    </lineage>
</organism>
<dbReference type="InterPro" id="IPR004838">
    <property type="entry name" value="NHTrfase_class1_PyrdxlP-BS"/>
</dbReference>
<dbReference type="GO" id="GO:0006520">
    <property type="term" value="P:amino acid metabolic process"/>
    <property type="evidence" value="ECO:0007669"/>
    <property type="project" value="InterPro"/>
</dbReference>
<comment type="caution">
    <text evidence="7">The sequence shown here is derived from an EMBL/GenBank/DDBJ whole genome shotgun (WGS) entry which is preliminary data.</text>
</comment>
<dbReference type="EMBL" id="LSMT01000002">
    <property type="protein sequence ID" value="PFX34717.1"/>
    <property type="molecule type" value="Genomic_DNA"/>
</dbReference>
<evidence type="ECO:0000256" key="1">
    <source>
        <dbReference type="ARBA" id="ARBA00001933"/>
    </source>
</evidence>
<evidence type="ECO:0000256" key="3">
    <source>
        <dbReference type="ARBA" id="ARBA00022576"/>
    </source>
</evidence>
<gene>
    <name evidence="7" type="primary">patA</name>
    <name evidence="7" type="ORF">AWC38_SpisGene272</name>
</gene>
<evidence type="ECO:0000259" key="6">
    <source>
        <dbReference type="Pfam" id="PF00155"/>
    </source>
</evidence>
<dbReference type="Gene3D" id="3.40.640.10">
    <property type="entry name" value="Type I PLP-dependent aspartate aminotransferase-like (Major domain)"/>
    <property type="match status" value="2"/>
</dbReference>
<dbReference type="InterPro" id="IPR015421">
    <property type="entry name" value="PyrdxlP-dep_Trfase_major"/>
</dbReference>
<dbReference type="STRING" id="50429.A0A2B4T227"/>
<dbReference type="SUPFAM" id="SSF53383">
    <property type="entry name" value="PLP-dependent transferases"/>
    <property type="match status" value="1"/>
</dbReference>
<evidence type="ECO:0000256" key="4">
    <source>
        <dbReference type="ARBA" id="ARBA00022679"/>
    </source>
</evidence>
<comment type="cofactor">
    <cofactor evidence="1">
        <name>pyridoxal 5'-phosphate</name>
        <dbReference type="ChEBI" id="CHEBI:597326"/>
    </cofactor>
</comment>
<reference evidence="8" key="1">
    <citation type="journal article" date="2017" name="bioRxiv">
        <title>Comparative analysis of the genomes of Stylophora pistillata and Acropora digitifera provides evidence for extensive differences between species of corals.</title>
        <authorList>
            <person name="Voolstra C.R."/>
            <person name="Li Y."/>
            <person name="Liew Y.J."/>
            <person name="Baumgarten S."/>
            <person name="Zoccola D."/>
            <person name="Flot J.-F."/>
            <person name="Tambutte S."/>
            <person name="Allemand D."/>
            <person name="Aranda M."/>
        </authorList>
    </citation>
    <scope>NUCLEOTIDE SEQUENCE [LARGE SCALE GENOMIC DNA]</scope>
</reference>
<dbReference type="PROSITE" id="PS00105">
    <property type="entry name" value="AA_TRANSFER_CLASS_1"/>
    <property type="match status" value="1"/>
</dbReference>
<dbReference type="Gene3D" id="3.90.1150.10">
    <property type="entry name" value="Aspartate Aminotransferase, domain 1"/>
    <property type="match status" value="2"/>
</dbReference>
<dbReference type="InterPro" id="IPR015424">
    <property type="entry name" value="PyrdxlP-dep_Trfase"/>
</dbReference>
<dbReference type="GO" id="GO:0030170">
    <property type="term" value="F:pyridoxal phosphate binding"/>
    <property type="evidence" value="ECO:0007669"/>
    <property type="project" value="InterPro"/>
</dbReference>
<name>A0A2B4T227_STYPI</name>
<dbReference type="InterPro" id="IPR004839">
    <property type="entry name" value="Aminotransferase_I/II_large"/>
</dbReference>
<dbReference type="GO" id="GO:0008483">
    <property type="term" value="F:transaminase activity"/>
    <property type="evidence" value="ECO:0007669"/>
    <property type="project" value="UniProtKB-KW"/>
</dbReference>
<keyword evidence="3 7" id="KW-0032">Aminotransferase</keyword>
<dbReference type="PANTHER" id="PTHR46383:SF1">
    <property type="entry name" value="ASPARTATE AMINOTRANSFERASE"/>
    <property type="match status" value="1"/>
</dbReference>
<protein>
    <submittedName>
        <fullName evidence="7">Putative N-acetyl-LL-diaminopimelate aminotransferase</fullName>
    </submittedName>
</protein>
<keyword evidence="5" id="KW-0663">Pyridoxal phosphate</keyword>
<dbReference type="Pfam" id="PF00155">
    <property type="entry name" value="Aminotran_1_2"/>
    <property type="match status" value="2"/>
</dbReference>
<accession>A0A2B4T227</accession>
<dbReference type="AlphaFoldDB" id="A0A2B4T227"/>
<evidence type="ECO:0000313" key="7">
    <source>
        <dbReference type="EMBL" id="PFX34717.1"/>
    </source>
</evidence>
<dbReference type="InterPro" id="IPR015422">
    <property type="entry name" value="PyrdxlP-dep_Trfase_small"/>
</dbReference>
<dbReference type="PANTHER" id="PTHR46383">
    <property type="entry name" value="ASPARTATE AMINOTRANSFERASE"/>
    <property type="match status" value="1"/>
</dbReference>
<keyword evidence="4 7" id="KW-0808">Transferase</keyword>
<comment type="similarity">
    <text evidence="2">Belongs to the class-I pyridoxal-phosphate-dependent aminotransferase family.</text>
</comment>
<dbReference type="InterPro" id="IPR050596">
    <property type="entry name" value="AspAT/PAT-like"/>
</dbReference>
<keyword evidence="8" id="KW-1185">Reference proteome</keyword>